<evidence type="ECO:0000256" key="4">
    <source>
        <dbReference type="ARBA" id="ARBA00022989"/>
    </source>
</evidence>
<feature type="transmembrane region" description="Helical" evidence="6">
    <location>
        <begin position="430"/>
        <end position="450"/>
    </location>
</feature>
<comment type="caution">
    <text evidence="7">The sequence shown here is derived from an EMBL/GenBank/DDBJ whole genome shotgun (WGS) entry which is preliminary data.</text>
</comment>
<name>A0A9D1VRH5_9BACT</name>
<evidence type="ECO:0000256" key="5">
    <source>
        <dbReference type="ARBA" id="ARBA00023136"/>
    </source>
</evidence>
<feature type="transmembrane region" description="Helical" evidence="6">
    <location>
        <begin position="339"/>
        <end position="360"/>
    </location>
</feature>
<proteinExistence type="predicted"/>
<evidence type="ECO:0000256" key="2">
    <source>
        <dbReference type="ARBA" id="ARBA00022475"/>
    </source>
</evidence>
<dbReference type="PANTHER" id="PTHR30250:SF26">
    <property type="entry name" value="PSMA PROTEIN"/>
    <property type="match status" value="1"/>
</dbReference>
<feature type="transmembrane region" description="Helical" evidence="6">
    <location>
        <begin position="255"/>
        <end position="275"/>
    </location>
</feature>
<dbReference type="GO" id="GO:0005886">
    <property type="term" value="C:plasma membrane"/>
    <property type="evidence" value="ECO:0007669"/>
    <property type="project" value="UniProtKB-SubCell"/>
</dbReference>
<dbReference type="Pfam" id="PF01943">
    <property type="entry name" value="Polysacc_synt"/>
    <property type="match status" value="1"/>
</dbReference>
<feature type="transmembrane region" description="Helical" evidence="6">
    <location>
        <begin position="127"/>
        <end position="147"/>
    </location>
</feature>
<feature type="transmembrane region" description="Helical" evidence="6">
    <location>
        <begin position="224"/>
        <end position="243"/>
    </location>
</feature>
<keyword evidence="2" id="KW-1003">Cell membrane</keyword>
<dbReference type="AlphaFoldDB" id="A0A9D1VRH5"/>
<evidence type="ECO:0000256" key="3">
    <source>
        <dbReference type="ARBA" id="ARBA00022692"/>
    </source>
</evidence>
<organism evidence="7 8">
    <name type="scientific">Candidatus Barnesiella excrementipullorum</name>
    <dbReference type="NCBI Taxonomy" id="2838479"/>
    <lineage>
        <taxon>Bacteria</taxon>
        <taxon>Pseudomonadati</taxon>
        <taxon>Bacteroidota</taxon>
        <taxon>Bacteroidia</taxon>
        <taxon>Bacteroidales</taxon>
        <taxon>Barnesiellaceae</taxon>
        <taxon>Barnesiella</taxon>
    </lineage>
</organism>
<evidence type="ECO:0000256" key="1">
    <source>
        <dbReference type="ARBA" id="ARBA00004651"/>
    </source>
</evidence>
<feature type="transmembrane region" description="Helical" evidence="6">
    <location>
        <begin position="372"/>
        <end position="391"/>
    </location>
</feature>
<evidence type="ECO:0000256" key="6">
    <source>
        <dbReference type="SAM" id="Phobius"/>
    </source>
</evidence>
<keyword evidence="5 6" id="KW-0472">Membrane</keyword>
<dbReference type="Proteomes" id="UP000824246">
    <property type="component" value="Unassembled WGS sequence"/>
</dbReference>
<protein>
    <submittedName>
        <fullName evidence="7">Polysaccharide biosynthesis C-terminal domain-containing protein</fullName>
    </submittedName>
</protein>
<dbReference type="PANTHER" id="PTHR30250">
    <property type="entry name" value="PST FAMILY PREDICTED COLANIC ACID TRANSPORTER"/>
    <property type="match status" value="1"/>
</dbReference>
<reference evidence="7" key="2">
    <citation type="submission" date="2021-04" db="EMBL/GenBank/DDBJ databases">
        <authorList>
            <person name="Gilroy R."/>
        </authorList>
    </citation>
    <scope>NUCLEOTIDE SEQUENCE</scope>
    <source>
        <strain evidence="7">ChiHjej12B11-16260</strain>
    </source>
</reference>
<evidence type="ECO:0000313" key="8">
    <source>
        <dbReference type="Proteomes" id="UP000824246"/>
    </source>
</evidence>
<keyword evidence="4 6" id="KW-1133">Transmembrane helix</keyword>
<feature type="transmembrane region" description="Helical" evidence="6">
    <location>
        <begin position="12"/>
        <end position="31"/>
    </location>
</feature>
<reference evidence="7" key="1">
    <citation type="journal article" date="2021" name="PeerJ">
        <title>Extensive microbial diversity within the chicken gut microbiome revealed by metagenomics and culture.</title>
        <authorList>
            <person name="Gilroy R."/>
            <person name="Ravi A."/>
            <person name="Getino M."/>
            <person name="Pursley I."/>
            <person name="Horton D.L."/>
            <person name="Alikhan N.F."/>
            <person name="Baker D."/>
            <person name="Gharbi K."/>
            <person name="Hall N."/>
            <person name="Watson M."/>
            <person name="Adriaenssens E.M."/>
            <person name="Foster-Nyarko E."/>
            <person name="Jarju S."/>
            <person name="Secka A."/>
            <person name="Antonio M."/>
            <person name="Oren A."/>
            <person name="Chaudhuri R.R."/>
            <person name="La Ragione R."/>
            <person name="Hildebrand F."/>
            <person name="Pallen M.J."/>
        </authorList>
    </citation>
    <scope>NUCLEOTIDE SEQUENCE</scope>
    <source>
        <strain evidence="7">ChiHjej12B11-16260</strain>
    </source>
</reference>
<dbReference type="InterPro" id="IPR050833">
    <property type="entry name" value="Poly_Biosynth_Transport"/>
</dbReference>
<accession>A0A9D1VRH5</accession>
<feature type="transmembrane region" description="Helical" evidence="6">
    <location>
        <begin position="397"/>
        <end position="418"/>
    </location>
</feature>
<dbReference type="InterPro" id="IPR002797">
    <property type="entry name" value="Polysacc_synth"/>
</dbReference>
<feature type="transmembrane region" description="Helical" evidence="6">
    <location>
        <begin position="37"/>
        <end position="60"/>
    </location>
</feature>
<feature type="transmembrane region" description="Helical" evidence="6">
    <location>
        <begin position="310"/>
        <end position="333"/>
    </location>
</feature>
<sequence>MKSELRKGATYNYLNLLLVNATGLVLTPFIIRCLGPSQYGLYLLAGAIVPYLTLLDFGLGKTTTRYVAYYRERGDEEGLRACLASIFRLCVLLCAVLLAAGASLYFLAPQLWGSHFDSEEMASMRRMIAVIAVTQAFIIPGNIFTAICNGCGLFAFPRGIQPIKYTLRAVCIGLLLWHGEKALALICVDAALNIGVVIATFLYVRRRIVWPSLREAATMPLNHILPYAFWIAIYQATAAFQWNTGQIVAGMTHDSLAVGVAGVGILLGCMYGYFAETINRMLLPRATHTVCLHADKRLVTDEMIRMGRMVLLPQSFILGGFVIFGGSFVRLWAGDMYGQAYPIALAIMASWTVQLTGDYGNSLLEAHGKVRTLSVINFICIFAAAIASYYASRQWGLGGMTAALCCGTIAATIANHIYYRKRLGVESGRYFKAVYMRIIVATVVTAALGRMVWEPFAASCNWIGLATGCAAYALIYASASYFIALTQQEREKLRTLCLRK</sequence>
<keyword evidence="3 6" id="KW-0812">Transmembrane</keyword>
<feature type="transmembrane region" description="Helical" evidence="6">
    <location>
        <begin position="81"/>
        <end position="107"/>
    </location>
</feature>
<evidence type="ECO:0000313" key="7">
    <source>
        <dbReference type="EMBL" id="HIX45665.1"/>
    </source>
</evidence>
<feature type="transmembrane region" description="Helical" evidence="6">
    <location>
        <begin position="159"/>
        <end position="177"/>
    </location>
</feature>
<feature type="transmembrane region" description="Helical" evidence="6">
    <location>
        <begin position="183"/>
        <end position="204"/>
    </location>
</feature>
<comment type="subcellular location">
    <subcellularLocation>
        <location evidence="1">Cell membrane</location>
        <topology evidence="1">Multi-pass membrane protein</topology>
    </subcellularLocation>
</comment>
<feature type="transmembrane region" description="Helical" evidence="6">
    <location>
        <begin position="462"/>
        <end position="484"/>
    </location>
</feature>
<gene>
    <name evidence="7" type="ORF">H9982_05545</name>
</gene>
<dbReference type="EMBL" id="DXFB01000145">
    <property type="protein sequence ID" value="HIX45665.1"/>
    <property type="molecule type" value="Genomic_DNA"/>
</dbReference>